<dbReference type="Proteomes" id="UP000824890">
    <property type="component" value="Unassembled WGS sequence"/>
</dbReference>
<dbReference type="EMBL" id="JAGKQM010000002">
    <property type="protein sequence ID" value="KAH0940114.1"/>
    <property type="molecule type" value="Genomic_DNA"/>
</dbReference>
<accession>A0ABQ8EEK4</accession>
<evidence type="ECO:0000313" key="2">
    <source>
        <dbReference type="Proteomes" id="UP000824890"/>
    </source>
</evidence>
<name>A0ABQ8EEK4_BRANA</name>
<organism evidence="1 2">
    <name type="scientific">Brassica napus</name>
    <name type="common">Rape</name>
    <dbReference type="NCBI Taxonomy" id="3708"/>
    <lineage>
        <taxon>Eukaryota</taxon>
        <taxon>Viridiplantae</taxon>
        <taxon>Streptophyta</taxon>
        <taxon>Embryophyta</taxon>
        <taxon>Tracheophyta</taxon>
        <taxon>Spermatophyta</taxon>
        <taxon>Magnoliopsida</taxon>
        <taxon>eudicotyledons</taxon>
        <taxon>Gunneridae</taxon>
        <taxon>Pentapetalae</taxon>
        <taxon>rosids</taxon>
        <taxon>malvids</taxon>
        <taxon>Brassicales</taxon>
        <taxon>Brassicaceae</taxon>
        <taxon>Brassiceae</taxon>
        <taxon>Brassica</taxon>
    </lineage>
</organism>
<comment type="caution">
    <text evidence="1">The sequence shown here is derived from an EMBL/GenBank/DDBJ whole genome shotgun (WGS) entry which is preliminary data.</text>
</comment>
<proteinExistence type="predicted"/>
<keyword evidence="2" id="KW-1185">Reference proteome</keyword>
<sequence length="114" mass="12801">MEKELSAFARKGGLLAANVTPRLSCLQRKLHYFEFLSPLSETEEQGPVGSTEVNIGQAGVRRRNLILSINIDKNTERGLQLSEETLRRKGLKSLTSQAMLMWLIVVDSLRCQDV</sequence>
<gene>
    <name evidence="1" type="ORF">HID58_007575</name>
</gene>
<evidence type="ECO:0000313" key="1">
    <source>
        <dbReference type="EMBL" id="KAH0940114.1"/>
    </source>
</evidence>
<protein>
    <submittedName>
        <fullName evidence="1">Uncharacterized protein</fullName>
    </submittedName>
</protein>
<reference evidence="1 2" key="1">
    <citation type="submission" date="2021-05" db="EMBL/GenBank/DDBJ databases">
        <title>Genome Assembly of Synthetic Allotetraploid Brassica napus Reveals Homoeologous Exchanges between Subgenomes.</title>
        <authorList>
            <person name="Davis J.T."/>
        </authorList>
    </citation>
    <scope>NUCLEOTIDE SEQUENCE [LARGE SCALE GENOMIC DNA]</scope>
    <source>
        <strain evidence="2">cv. Da-Ae</strain>
        <tissue evidence="1">Seedling</tissue>
    </source>
</reference>